<reference evidence="5" key="1">
    <citation type="journal article" date="2019" name="Plant Biotechnol. J.">
        <title>Genome sequencing of the Australian wild diploid species Gossypium australe highlights disease resistance and delayed gland morphogenesis.</title>
        <authorList>
            <person name="Cai Y."/>
            <person name="Cai X."/>
            <person name="Wang Q."/>
            <person name="Wang P."/>
            <person name="Zhang Y."/>
            <person name="Cai C."/>
            <person name="Xu Y."/>
            <person name="Wang K."/>
            <person name="Zhou Z."/>
            <person name="Wang C."/>
            <person name="Geng S."/>
            <person name="Li B."/>
            <person name="Dong Q."/>
            <person name="Hou Y."/>
            <person name="Wang H."/>
            <person name="Ai P."/>
            <person name="Liu Z."/>
            <person name="Yi F."/>
            <person name="Sun M."/>
            <person name="An G."/>
            <person name="Cheng J."/>
            <person name="Zhang Y."/>
            <person name="Shi Q."/>
            <person name="Xie Y."/>
            <person name="Shi X."/>
            <person name="Chang Y."/>
            <person name="Huang F."/>
            <person name="Chen Y."/>
            <person name="Hong S."/>
            <person name="Mi L."/>
            <person name="Sun Q."/>
            <person name="Zhang L."/>
            <person name="Zhou B."/>
            <person name="Peng R."/>
            <person name="Zhang X."/>
            <person name="Liu F."/>
        </authorList>
    </citation>
    <scope>NUCLEOTIDE SEQUENCE [LARGE SCALE GENOMIC DNA]</scope>
    <source>
        <strain evidence="5">cv. PA1801</strain>
    </source>
</reference>
<dbReference type="PROSITE" id="PS50158">
    <property type="entry name" value="ZF_CCHC"/>
    <property type="match status" value="1"/>
</dbReference>
<gene>
    <name evidence="4" type="ORF">EPI10_001730</name>
</gene>
<keyword evidence="1" id="KW-0862">Zinc</keyword>
<dbReference type="AlphaFoldDB" id="A0A5B6VCD6"/>
<dbReference type="Gene3D" id="4.10.60.10">
    <property type="entry name" value="Zinc finger, CCHC-type"/>
    <property type="match status" value="1"/>
</dbReference>
<keyword evidence="1" id="KW-0863">Zinc-finger</keyword>
<dbReference type="OrthoDB" id="8066754at2759"/>
<dbReference type="GO" id="GO:0003676">
    <property type="term" value="F:nucleic acid binding"/>
    <property type="evidence" value="ECO:0007669"/>
    <property type="project" value="InterPro"/>
</dbReference>
<feature type="region of interest" description="Disordered" evidence="2">
    <location>
        <begin position="101"/>
        <end position="130"/>
    </location>
</feature>
<feature type="domain" description="CCHC-type" evidence="3">
    <location>
        <begin position="182"/>
        <end position="197"/>
    </location>
</feature>
<dbReference type="InterPro" id="IPR001878">
    <property type="entry name" value="Znf_CCHC"/>
</dbReference>
<dbReference type="Proteomes" id="UP000325315">
    <property type="component" value="Unassembled WGS sequence"/>
</dbReference>
<accession>A0A5B6VCD6</accession>
<sequence>MYEWFTQYIRMNPTIQQPPPPPVPQLIHIVPQGIDPQRLNKTPIDKIWKHGIENFRAIINDDPERAEFWLENTIRFVVLFDRACKAEKLCKEKRKADFEARDSRKRFAGKSHQSASKKSKEYNPRSMASAGISIRDRDTRHFSSKPQVTSVASVGSVRNAGLECKHCNKLHYGECILVSGACFKCGSLDHYLRDCPEKFTAERDQLAKVSNTATRGRPP</sequence>
<evidence type="ECO:0000259" key="3">
    <source>
        <dbReference type="PROSITE" id="PS50158"/>
    </source>
</evidence>
<evidence type="ECO:0000313" key="4">
    <source>
        <dbReference type="EMBL" id="KAA3466656.1"/>
    </source>
</evidence>
<organism evidence="4 5">
    <name type="scientific">Gossypium australe</name>
    <dbReference type="NCBI Taxonomy" id="47621"/>
    <lineage>
        <taxon>Eukaryota</taxon>
        <taxon>Viridiplantae</taxon>
        <taxon>Streptophyta</taxon>
        <taxon>Embryophyta</taxon>
        <taxon>Tracheophyta</taxon>
        <taxon>Spermatophyta</taxon>
        <taxon>Magnoliopsida</taxon>
        <taxon>eudicotyledons</taxon>
        <taxon>Gunneridae</taxon>
        <taxon>Pentapetalae</taxon>
        <taxon>rosids</taxon>
        <taxon>malvids</taxon>
        <taxon>Malvales</taxon>
        <taxon>Malvaceae</taxon>
        <taxon>Malvoideae</taxon>
        <taxon>Gossypium</taxon>
    </lineage>
</organism>
<dbReference type="SMART" id="SM00343">
    <property type="entry name" value="ZnF_C2HC"/>
    <property type="match status" value="1"/>
</dbReference>
<proteinExistence type="predicted"/>
<comment type="caution">
    <text evidence="4">The sequence shown here is derived from an EMBL/GenBank/DDBJ whole genome shotgun (WGS) entry which is preliminary data.</text>
</comment>
<dbReference type="PANTHER" id="PTHR34482:SF36">
    <property type="entry name" value="RETROTRANSPOSON GAG DOMAIN-CONTAINING PROTEIN"/>
    <property type="match status" value="1"/>
</dbReference>
<keyword evidence="5" id="KW-1185">Reference proteome</keyword>
<evidence type="ECO:0000256" key="2">
    <source>
        <dbReference type="SAM" id="MobiDB-lite"/>
    </source>
</evidence>
<dbReference type="GO" id="GO:0008270">
    <property type="term" value="F:zinc ion binding"/>
    <property type="evidence" value="ECO:0007669"/>
    <property type="project" value="UniProtKB-KW"/>
</dbReference>
<dbReference type="PANTHER" id="PTHR34482">
    <property type="entry name" value="DNA DAMAGE-INDUCIBLE PROTEIN 1-LIKE"/>
    <property type="match status" value="1"/>
</dbReference>
<dbReference type="EMBL" id="SMMG02000007">
    <property type="protein sequence ID" value="KAA3466656.1"/>
    <property type="molecule type" value="Genomic_DNA"/>
</dbReference>
<protein>
    <submittedName>
        <fullName evidence="4">2,3-bisphosphoglycerate-independent phosphoglycerate mutase</fullName>
    </submittedName>
</protein>
<evidence type="ECO:0000313" key="5">
    <source>
        <dbReference type="Proteomes" id="UP000325315"/>
    </source>
</evidence>
<keyword evidence="1" id="KW-0479">Metal-binding</keyword>
<dbReference type="Pfam" id="PF00098">
    <property type="entry name" value="zf-CCHC"/>
    <property type="match status" value="1"/>
</dbReference>
<name>A0A5B6VCD6_9ROSI</name>
<evidence type="ECO:0000256" key="1">
    <source>
        <dbReference type="PROSITE-ProRule" id="PRU00047"/>
    </source>
</evidence>